<feature type="transmembrane region" description="Helical" evidence="1">
    <location>
        <begin position="12"/>
        <end position="33"/>
    </location>
</feature>
<evidence type="ECO:0000313" key="2">
    <source>
        <dbReference type="EMBL" id="KKT82138.1"/>
    </source>
</evidence>
<comment type="caution">
    <text evidence="2">The sequence shown here is derived from an EMBL/GenBank/DDBJ whole genome shotgun (WGS) entry which is preliminary data.</text>
</comment>
<accession>A0A0G1KF33</accession>
<organism evidence="2 3">
    <name type="scientific">Candidatus Azambacteria bacterium GW2011_GWA1_44_9</name>
    <dbReference type="NCBI Taxonomy" id="1618610"/>
    <lineage>
        <taxon>Bacteria</taxon>
        <taxon>Candidatus Azamiibacteriota</taxon>
    </lineage>
</organism>
<dbReference type="Proteomes" id="UP000034595">
    <property type="component" value="Unassembled WGS sequence"/>
</dbReference>
<dbReference type="AlphaFoldDB" id="A0A0G1KF33"/>
<reference evidence="2 3" key="1">
    <citation type="journal article" date="2015" name="Nature">
        <title>rRNA introns, odd ribosomes, and small enigmatic genomes across a large radiation of phyla.</title>
        <authorList>
            <person name="Brown C.T."/>
            <person name="Hug L.A."/>
            <person name="Thomas B.C."/>
            <person name="Sharon I."/>
            <person name="Castelle C.J."/>
            <person name="Singh A."/>
            <person name="Wilkins M.J."/>
            <person name="Williams K.H."/>
            <person name="Banfield J.F."/>
        </authorList>
    </citation>
    <scope>NUCLEOTIDE SEQUENCE [LARGE SCALE GENOMIC DNA]</scope>
</reference>
<feature type="transmembrane region" description="Helical" evidence="1">
    <location>
        <begin position="87"/>
        <end position="112"/>
    </location>
</feature>
<evidence type="ECO:0000256" key="1">
    <source>
        <dbReference type="SAM" id="Phobius"/>
    </source>
</evidence>
<feature type="transmembrane region" description="Helical" evidence="1">
    <location>
        <begin position="53"/>
        <end position="75"/>
    </location>
</feature>
<evidence type="ECO:0000313" key="3">
    <source>
        <dbReference type="Proteomes" id="UP000034595"/>
    </source>
</evidence>
<sequence>MRPTQPKIGLIRIILFLVVQFLGVVFSFVFSLIPSAMIVVFNSDSILEATSSAVKIVLVVGTISAFLVGIATYALTRRVRWVKMSVAITFLAAALPPLLVLTGVGGVLFWVIGAWMSFWGSFR</sequence>
<gene>
    <name evidence="2" type="ORF">UW78_C0002G0019</name>
</gene>
<protein>
    <submittedName>
        <fullName evidence="2">Uncharacterized protein</fullName>
    </submittedName>
</protein>
<keyword evidence="1" id="KW-1133">Transmembrane helix</keyword>
<keyword evidence="1" id="KW-0812">Transmembrane</keyword>
<name>A0A0G1KF33_9BACT</name>
<dbReference type="EMBL" id="LCJQ01000002">
    <property type="protein sequence ID" value="KKT82138.1"/>
    <property type="molecule type" value="Genomic_DNA"/>
</dbReference>
<proteinExistence type="predicted"/>
<keyword evidence="1" id="KW-0472">Membrane</keyword>